<dbReference type="EMBL" id="MN991199">
    <property type="protein sequence ID" value="QIQ09889.1"/>
    <property type="molecule type" value="Genomic_DNA"/>
</dbReference>
<proteinExistence type="predicted"/>
<dbReference type="CDD" id="cd00143">
    <property type="entry name" value="PP2Cc"/>
    <property type="match status" value="1"/>
</dbReference>
<dbReference type="AlphaFoldDB" id="A0A6G9HGQ3"/>
<evidence type="ECO:0000259" key="1">
    <source>
        <dbReference type="PROSITE" id="PS51746"/>
    </source>
</evidence>
<dbReference type="SUPFAM" id="SSF81606">
    <property type="entry name" value="PP2C-like"/>
    <property type="match status" value="1"/>
</dbReference>
<dbReference type="InterPro" id="IPR001932">
    <property type="entry name" value="PPM-type_phosphatase-like_dom"/>
</dbReference>
<dbReference type="InterPro" id="IPR036457">
    <property type="entry name" value="PPM-type-like_dom_sf"/>
</dbReference>
<dbReference type="GO" id="GO:0016787">
    <property type="term" value="F:hydrolase activity"/>
    <property type="evidence" value="ECO:0007669"/>
    <property type="project" value="UniProtKB-KW"/>
</dbReference>
<dbReference type="PROSITE" id="PS51746">
    <property type="entry name" value="PPM_2"/>
    <property type="match status" value="1"/>
</dbReference>
<dbReference type="Pfam" id="PF13672">
    <property type="entry name" value="PP2C_2"/>
    <property type="match status" value="1"/>
</dbReference>
<sequence>MKKENRENKFNYSFATAKGLRDHNEDAGFVGVNATDQCFGIVCDGIGSQSDSQIASNMIVDYFKNKFKKRRHIVNPSIWISRNIVNARKKLAAYCKAKLNNKKITTTFVCIFIQKDGRATCFNLGDSRLYRFDITNFKWRQITKDHNLYNYLVSSNAPQEMFVKYKDSFLALTKYVDSNTNCPLDYDKFNFKLNRGDLIFLGSDGVYNYIDMPYIDDYINKNRDKPFYATSTALIRKALENHSNDNLTSIVIEIL</sequence>
<name>A0A6G9HGQ3_9MOLU</name>
<evidence type="ECO:0000313" key="2">
    <source>
        <dbReference type="EMBL" id="QIQ09889.1"/>
    </source>
</evidence>
<protein>
    <recommendedName>
        <fullName evidence="1">PPM-type phosphatase domain-containing protein</fullName>
    </recommendedName>
</protein>
<dbReference type="SMART" id="SM00332">
    <property type="entry name" value="PP2Cc"/>
    <property type="match status" value="1"/>
</dbReference>
<accession>A0A6G9HGQ3</accession>
<dbReference type="Gene3D" id="3.60.40.10">
    <property type="entry name" value="PPM-type phosphatase domain"/>
    <property type="match status" value="1"/>
</dbReference>
<feature type="domain" description="PPM-type phosphatase" evidence="1">
    <location>
        <begin position="11"/>
        <end position="254"/>
    </location>
</feature>
<dbReference type="SMART" id="SM00331">
    <property type="entry name" value="PP2C_SIG"/>
    <property type="match status" value="1"/>
</dbReference>
<reference evidence="2" key="1">
    <citation type="journal article" date="2020" name="J. ISSAAS">
        <title>Lactobacilli and other gastrointestinal microbiota of Peromyscus leucopus, reservoir host for agents of Lyme disease and other zoonoses in North America.</title>
        <authorList>
            <person name="Milovic A."/>
            <person name="Bassam K."/>
            <person name="Shao H."/>
            <person name="Chatzistamou I."/>
            <person name="Tufts D.M."/>
            <person name="Diuk-Wasser M."/>
            <person name="Barbour A.G."/>
        </authorList>
    </citation>
    <scope>NUCLEOTIDE SEQUENCE</scope>
    <source>
        <strain evidence="2">LL85</strain>
    </source>
</reference>
<keyword evidence="2" id="KW-0378">Hydrolase</keyword>
<gene>
    <name evidence="2" type="ORF">PlMoll_0520</name>
</gene>
<organism evidence="2">
    <name type="scientific">uncultured Mycoplasmataceae bacterium</name>
    <dbReference type="NCBI Taxonomy" id="300027"/>
    <lineage>
        <taxon>Bacteria</taxon>
        <taxon>Bacillati</taxon>
        <taxon>Mycoplasmatota</taxon>
        <taxon>Mollicutes</taxon>
        <taxon>Mycoplasmataceae</taxon>
        <taxon>environmental samples</taxon>
    </lineage>
</organism>